<dbReference type="RefSeq" id="WP_314514033.1">
    <property type="nucleotide sequence ID" value="NZ_JASJOU010000008.1"/>
</dbReference>
<proteinExistence type="predicted"/>
<organism evidence="1 2">
    <name type="scientific">Xanthocytophaga agilis</name>
    <dbReference type="NCBI Taxonomy" id="3048010"/>
    <lineage>
        <taxon>Bacteria</taxon>
        <taxon>Pseudomonadati</taxon>
        <taxon>Bacteroidota</taxon>
        <taxon>Cytophagia</taxon>
        <taxon>Cytophagales</taxon>
        <taxon>Rhodocytophagaceae</taxon>
        <taxon>Xanthocytophaga</taxon>
    </lineage>
</organism>
<dbReference type="EMBL" id="JASJOU010000008">
    <property type="protein sequence ID" value="MDJ1503411.1"/>
    <property type="molecule type" value="Genomic_DNA"/>
</dbReference>
<dbReference type="SUPFAM" id="SSF55846">
    <property type="entry name" value="N-acetylmuramoyl-L-alanine amidase-like"/>
    <property type="match status" value="1"/>
</dbReference>
<keyword evidence="1" id="KW-0378">Hydrolase</keyword>
<reference evidence="1" key="1">
    <citation type="submission" date="2023-05" db="EMBL/GenBank/DDBJ databases">
        <authorList>
            <person name="Zhang X."/>
        </authorList>
    </citation>
    <scope>NUCLEOTIDE SEQUENCE</scope>
    <source>
        <strain evidence="1">BD1B2-1</strain>
    </source>
</reference>
<name>A0AAE3R3X8_9BACT</name>
<comment type="caution">
    <text evidence="1">The sequence shown here is derived from an EMBL/GenBank/DDBJ whole genome shotgun (WGS) entry which is preliminary data.</text>
</comment>
<gene>
    <name evidence="1" type="ORF">QNI22_22265</name>
</gene>
<evidence type="ECO:0000313" key="1">
    <source>
        <dbReference type="EMBL" id="MDJ1503411.1"/>
    </source>
</evidence>
<keyword evidence="2" id="KW-1185">Reference proteome</keyword>
<dbReference type="InterPro" id="IPR036505">
    <property type="entry name" value="Amidase/PGRP_sf"/>
</dbReference>
<dbReference type="Proteomes" id="UP001232063">
    <property type="component" value="Unassembled WGS sequence"/>
</dbReference>
<protein>
    <submittedName>
        <fullName evidence="1">N-acetylmuramoyl-L-alanine amidase</fullName>
        <ecNumber evidence="1">3.5.1.28</ecNumber>
    </submittedName>
</protein>
<dbReference type="GO" id="GO:0008745">
    <property type="term" value="F:N-acetylmuramoyl-L-alanine amidase activity"/>
    <property type="evidence" value="ECO:0007669"/>
    <property type="project" value="UniProtKB-EC"/>
</dbReference>
<dbReference type="AlphaFoldDB" id="A0AAE3R3X8"/>
<dbReference type="Gene3D" id="3.40.80.10">
    <property type="entry name" value="Peptidoglycan recognition protein-like"/>
    <property type="match status" value="1"/>
</dbReference>
<evidence type="ECO:0000313" key="2">
    <source>
        <dbReference type="Proteomes" id="UP001232063"/>
    </source>
</evidence>
<sequence length="191" mass="21706">MASPPSFLSSTHTFSSITMKFQYLIIHCTATPAGRWISPDDVKRWHTKPKPYGNGWKQVGYSDLILLDGSRHQFVKHNNDQIIDTFEITNGVAGINSISRHLCYVGGLDSSHKAPLDSRTPQQISTMLDIIGEVLGYAPNVKIAGHNQFDNKGCPSFFVPSWLKQLGIPEHNIEWRDPFGYERYFKQAWKR</sequence>
<accession>A0AAE3R3X8</accession>
<dbReference type="EC" id="3.5.1.28" evidence="1"/>
<dbReference type="GO" id="GO:0009253">
    <property type="term" value="P:peptidoglycan catabolic process"/>
    <property type="evidence" value="ECO:0007669"/>
    <property type="project" value="InterPro"/>
</dbReference>